<feature type="transmembrane region" description="Helical" evidence="1">
    <location>
        <begin position="70"/>
        <end position="90"/>
    </location>
</feature>
<dbReference type="EMBL" id="LS483476">
    <property type="protein sequence ID" value="SQI54972.1"/>
    <property type="molecule type" value="Genomic_DNA"/>
</dbReference>
<evidence type="ECO:0000313" key="2">
    <source>
        <dbReference type="EMBL" id="SQI54972.1"/>
    </source>
</evidence>
<dbReference type="RefSeq" id="WP_066136929.1">
    <property type="nucleotide sequence ID" value="NZ_JARSRL010000004.1"/>
</dbReference>
<dbReference type="InterPro" id="IPR007313">
    <property type="entry name" value="FxsA"/>
</dbReference>
<accession>A0A2X4W7R3</accession>
<name>A0A2X4W7R3_LEDLE</name>
<feature type="transmembrane region" description="Helical" evidence="1">
    <location>
        <begin position="25"/>
        <end position="46"/>
    </location>
</feature>
<dbReference type="Pfam" id="PF04186">
    <property type="entry name" value="FxsA"/>
    <property type="match status" value="1"/>
</dbReference>
<gene>
    <name evidence="2" type="primary">ytzA</name>
    <name evidence="2" type="ORF">NCTC4824_01395</name>
</gene>
<proteinExistence type="predicted"/>
<keyword evidence="1" id="KW-0472">Membrane</keyword>
<organism evidence="2 3">
    <name type="scientific">Lederbergia lenta</name>
    <name type="common">Bacillus lentus</name>
    <dbReference type="NCBI Taxonomy" id="1467"/>
    <lineage>
        <taxon>Bacteria</taxon>
        <taxon>Bacillati</taxon>
        <taxon>Bacillota</taxon>
        <taxon>Bacilli</taxon>
        <taxon>Bacillales</taxon>
        <taxon>Bacillaceae</taxon>
        <taxon>Lederbergia</taxon>
    </lineage>
</organism>
<evidence type="ECO:0000313" key="3">
    <source>
        <dbReference type="Proteomes" id="UP000249134"/>
    </source>
</evidence>
<sequence length="129" mass="14338">MRFLLLVFIIVPAMEIGLFILAGKTIGAILTVLLIVLTGLIGAYFAKRQGLEALRKVQEQWRSGQPPGNAMLDAFCVFAGGILLLAPGFITDIVGLLLLLPITKNALRPILIKLLKKQFLRKNQFYIYR</sequence>
<dbReference type="PANTHER" id="PTHR35335">
    <property type="entry name" value="UPF0716 PROTEIN FXSA"/>
    <property type="match status" value="1"/>
</dbReference>
<dbReference type="PANTHER" id="PTHR35335:SF1">
    <property type="entry name" value="UPF0716 PROTEIN FXSA"/>
    <property type="match status" value="1"/>
</dbReference>
<dbReference type="STRING" id="1348624.GCA_001591545_00486"/>
<dbReference type="GO" id="GO:0016020">
    <property type="term" value="C:membrane"/>
    <property type="evidence" value="ECO:0007669"/>
    <property type="project" value="InterPro"/>
</dbReference>
<keyword evidence="3" id="KW-1185">Reference proteome</keyword>
<dbReference type="NCBIfam" id="NF008528">
    <property type="entry name" value="PRK11463.1-2"/>
    <property type="match status" value="1"/>
</dbReference>
<dbReference type="Proteomes" id="UP000249134">
    <property type="component" value="Chromosome 1"/>
</dbReference>
<dbReference type="KEGG" id="blen:NCTC4824_01395"/>
<dbReference type="AlphaFoldDB" id="A0A2X4W7R3"/>
<keyword evidence="1" id="KW-1133">Transmembrane helix</keyword>
<evidence type="ECO:0000256" key="1">
    <source>
        <dbReference type="SAM" id="Phobius"/>
    </source>
</evidence>
<reference evidence="2 3" key="1">
    <citation type="submission" date="2018-06" db="EMBL/GenBank/DDBJ databases">
        <authorList>
            <consortium name="Pathogen Informatics"/>
            <person name="Doyle S."/>
        </authorList>
    </citation>
    <scope>NUCLEOTIDE SEQUENCE [LARGE SCALE GENOMIC DNA]</scope>
    <source>
        <strain evidence="2 3">NCTC4824</strain>
    </source>
</reference>
<keyword evidence="1" id="KW-0812">Transmembrane</keyword>
<protein>
    <submittedName>
        <fullName evidence="2">Putative integral inner membrane protein</fullName>
    </submittedName>
</protein>